<keyword evidence="1" id="KW-0732">Signal</keyword>
<proteinExistence type="predicted"/>
<feature type="chain" id="PRO_5017333017" description="Type IV pili methyl-accepting chemotaxis transducer N-term" evidence="1">
    <location>
        <begin position="24"/>
        <end position="265"/>
    </location>
</feature>
<keyword evidence="3" id="KW-1185">Reference proteome</keyword>
<protein>
    <recommendedName>
        <fullName evidence="4">Type IV pili methyl-accepting chemotaxis transducer N-term</fullName>
    </recommendedName>
</protein>
<dbReference type="EMBL" id="FNSC01000001">
    <property type="protein sequence ID" value="SEC78577.1"/>
    <property type="molecule type" value="Genomic_DNA"/>
</dbReference>
<evidence type="ECO:0008006" key="4">
    <source>
        <dbReference type="Google" id="ProtNLM"/>
    </source>
</evidence>
<accession>A0A1H4VC50</accession>
<feature type="signal peptide" evidence="1">
    <location>
        <begin position="1"/>
        <end position="23"/>
    </location>
</feature>
<gene>
    <name evidence="2" type="ORF">SAMN05421553_1445</name>
</gene>
<dbReference type="OrthoDB" id="6076384at2"/>
<dbReference type="AlphaFoldDB" id="A0A1H4VC50"/>
<evidence type="ECO:0000313" key="3">
    <source>
        <dbReference type="Proteomes" id="UP000242849"/>
    </source>
</evidence>
<evidence type="ECO:0000313" key="2">
    <source>
        <dbReference type="EMBL" id="SEC78577.1"/>
    </source>
</evidence>
<dbReference type="Proteomes" id="UP000242849">
    <property type="component" value="Unassembled WGS sequence"/>
</dbReference>
<reference evidence="3" key="1">
    <citation type="submission" date="2016-10" db="EMBL/GenBank/DDBJ databases">
        <authorList>
            <person name="Varghese N."/>
            <person name="Submissions S."/>
        </authorList>
    </citation>
    <scope>NUCLEOTIDE SEQUENCE [LARGE SCALE GENOMIC DNA]</scope>
    <source>
        <strain evidence="3">DSM 12111</strain>
    </source>
</reference>
<name>A0A1H4VC50_PSEAG</name>
<evidence type="ECO:0000256" key="1">
    <source>
        <dbReference type="SAM" id="SignalP"/>
    </source>
</evidence>
<dbReference type="RefSeq" id="WP_090378487.1">
    <property type="nucleotide sequence ID" value="NZ_CP156749.1"/>
</dbReference>
<organism evidence="2 3">
    <name type="scientific">Pseudomonas anguilliseptica</name>
    <dbReference type="NCBI Taxonomy" id="53406"/>
    <lineage>
        <taxon>Bacteria</taxon>
        <taxon>Pseudomonadati</taxon>
        <taxon>Pseudomonadota</taxon>
        <taxon>Gammaproteobacteria</taxon>
        <taxon>Pseudomonadales</taxon>
        <taxon>Pseudomonadaceae</taxon>
        <taxon>Pseudomonas</taxon>
    </lineage>
</organism>
<sequence length="265" mass="29411">MNHPFLRRLCTLATLLACVSSYAATTPQAAQLHQLRLDLNGSLGDFYLLYGVDSDPAHLASVQQRVTQTDQLLSQLDAPADSAGLNTLQRLREQWPAYRALLQVLASSLQQQHSPSGGSIAELIQLNRLLTRLSDTLSVHYPPLTDPLASKSQALAMQLQIINTDYLAHSVGANVLGGDKPALDIQSKAFSESLQQLLQTQTRPEAQALLQSIQRRWRYIEPSLRHYQQDNVPTLVNRYSRRIIADLEQLPTLAKPAQVAKALQH</sequence>